<dbReference type="Proteomes" id="UP000030206">
    <property type="component" value="Segment"/>
</dbReference>
<dbReference type="InterPro" id="IPR023387">
    <property type="entry name" value="DUF1653-like_dom"/>
</dbReference>
<dbReference type="Gene3D" id="2.30.30.320">
    <property type="entry name" value="DUF1653-like domain"/>
    <property type="match status" value="1"/>
</dbReference>
<name>A0A0A0RMZ8_9CAUD</name>
<accession>A0A0A0RMZ8</accession>
<evidence type="ECO:0000313" key="3">
    <source>
        <dbReference type="Proteomes" id="UP000030206"/>
    </source>
</evidence>
<dbReference type="RefSeq" id="YP_009151179.1">
    <property type="nucleotide sequence ID" value="NC_027366.1"/>
</dbReference>
<dbReference type="GeneID" id="24607125"/>
<dbReference type="OrthoDB" id="27675at10239"/>
<feature type="domain" description="DUF1653" evidence="1">
    <location>
        <begin position="66"/>
        <end position="101"/>
    </location>
</feature>
<proteinExistence type="predicted"/>
<protein>
    <recommendedName>
        <fullName evidence="1">DUF1653 domain-containing protein</fullName>
    </recommendedName>
</protein>
<sequence length="106" mass="12143">MRKGDVYKHKGGGIYTFQGVVAPYGGFNPNTQVGTMIKARHSETKEMITVLMLPMQNVYISGLGYPTVLYKSCKDGQLWLRPVDMFFETVLEEGKYVKRFKLVEER</sequence>
<gene>
    <name evidence="2" type="ORF">CPT_Mater220</name>
</gene>
<keyword evidence="3" id="KW-1185">Reference proteome</keyword>
<dbReference type="InterPro" id="IPR037135">
    <property type="entry name" value="DUF1653-like_dom_sf"/>
</dbReference>
<organism evidence="2 3">
    <name type="scientific">Bacillus phage Mater</name>
    <dbReference type="NCBI Taxonomy" id="1540090"/>
    <lineage>
        <taxon>Viruses</taxon>
        <taxon>Duplodnaviria</taxon>
        <taxon>Heunggongvirae</taxon>
        <taxon>Uroviricota</taxon>
        <taxon>Caudoviricetes</taxon>
        <taxon>Herelleviridae</taxon>
        <taxon>Bastillevirinae</taxon>
        <taxon>Matervirus</taxon>
        <taxon>Matervirus mater</taxon>
    </lineage>
</organism>
<evidence type="ECO:0000259" key="1">
    <source>
        <dbReference type="Pfam" id="PF07866"/>
    </source>
</evidence>
<dbReference type="KEGG" id="vg:24607125"/>
<dbReference type="EMBL" id="KM236245">
    <property type="protein sequence ID" value="AIW03377.1"/>
    <property type="molecule type" value="Genomic_DNA"/>
</dbReference>
<dbReference type="Pfam" id="PF07866">
    <property type="entry name" value="DUF1653"/>
    <property type="match status" value="1"/>
</dbReference>
<evidence type="ECO:0000313" key="2">
    <source>
        <dbReference type="EMBL" id="AIW03377.1"/>
    </source>
</evidence>
<reference evidence="2 3" key="1">
    <citation type="submission" date="2014-07" db="EMBL/GenBank/DDBJ databases">
        <title>Complete Genome of Bacillus megaterium Myophage Mater.</title>
        <authorList>
            <person name="Lancaster J.C."/>
            <person name="Hodde M.K."/>
            <person name="Hernandez A.C."/>
            <person name="Everett G.F.K."/>
        </authorList>
    </citation>
    <scope>NUCLEOTIDE SEQUENCE [LARGE SCALE GENOMIC DNA]</scope>
</reference>